<feature type="compositionally biased region" description="Polar residues" evidence="1">
    <location>
        <begin position="1"/>
        <end position="15"/>
    </location>
</feature>
<evidence type="ECO:0000256" key="1">
    <source>
        <dbReference type="SAM" id="MobiDB-lite"/>
    </source>
</evidence>
<feature type="compositionally biased region" description="Basic residues" evidence="1">
    <location>
        <begin position="101"/>
        <end position="110"/>
    </location>
</feature>
<feature type="region of interest" description="Disordered" evidence="1">
    <location>
        <begin position="499"/>
        <end position="552"/>
    </location>
</feature>
<feature type="region of interest" description="Disordered" evidence="1">
    <location>
        <begin position="200"/>
        <end position="272"/>
    </location>
</feature>
<feature type="region of interest" description="Disordered" evidence="1">
    <location>
        <begin position="90"/>
        <end position="126"/>
    </location>
</feature>
<reference evidence="3" key="1">
    <citation type="journal article" date="2020" name="Stud. Mycol.">
        <title>101 Dothideomycetes genomes: a test case for predicting lifestyles and emergence of pathogens.</title>
        <authorList>
            <person name="Haridas S."/>
            <person name="Albert R."/>
            <person name="Binder M."/>
            <person name="Bloem J."/>
            <person name="Labutti K."/>
            <person name="Salamov A."/>
            <person name="Andreopoulos B."/>
            <person name="Baker S."/>
            <person name="Barry K."/>
            <person name="Bills G."/>
            <person name="Bluhm B."/>
            <person name="Cannon C."/>
            <person name="Castanera R."/>
            <person name="Culley D."/>
            <person name="Daum C."/>
            <person name="Ezra D."/>
            <person name="Gonzalez J."/>
            <person name="Henrissat B."/>
            <person name="Kuo A."/>
            <person name="Liang C."/>
            <person name="Lipzen A."/>
            <person name="Lutzoni F."/>
            <person name="Magnuson J."/>
            <person name="Mondo S."/>
            <person name="Nolan M."/>
            <person name="Ohm R."/>
            <person name="Pangilinan J."/>
            <person name="Park H.-J."/>
            <person name="Ramirez L."/>
            <person name="Alfaro M."/>
            <person name="Sun H."/>
            <person name="Tritt A."/>
            <person name="Yoshinaga Y."/>
            <person name="Zwiers L.-H."/>
            <person name="Turgeon B."/>
            <person name="Goodwin S."/>
            <person name="Spatafora J."/>
            <person name="Crous P."/>
            <person name="Grigoriev I."/>
        </authorList>
    </citation>
    <scope>NUCLEOTIDE SEQUENCE</scope>
    <source>
        <strain evidence="3">CBS 207.26</strain>
    </source>
</reference>
<feature type="region of interest" description="Disordered" evidence="1">
    <location>
        <begin position="165"/>
        <end position="184"/>
    </location>
</feature>
<evidence type="ECO:0000256" key="2">
    <source>
        <dbReference type="SAM" id="Phobius"/>
    </source>
</evidence>
<proteinExistence type="predicted"/>
<feature type="compositionally biased region" description="Polar residues" evidence="1">
    <location>
        <begin position="650"/>
        <end position="666"/>
    </location>
</feature>
<feature type="compositionally biased region" description="Polar residues" evidence="1">
    <location>
        <begin position="604"/>
        <end position="618"/>
    </location>
</feature>
<keyword evidence="4" id="KW-1185">Reference proteome</keyword>
<evidence type="ECO:0000313" key="4">
    <source>
        <dbReference type="Proteomes" id="UP000800200"/>
    </source>
</evidence>
<dbReference type="AlphaFoldDB" id="A0A6A6E9I0"/>
<protein>
    <recommendedName>
        <fullName evidence="5">Glycoprotease family protein</fullName>
    </recommendedName>
</protein>
<accession>A0A6A6E9I0</accession>
<feature type="compositionally biased region" description="Polar residues" evidence="1">
    <location>
        <begin position="625"/>
        <end position="637"/>
    </location>
</feature>
<feature type="region of interest" description="Disordered" evidence="1">
    <location>
        <begin position="1"/>
        <end position="54"/>
    </location>
</feature>
<feature type="region of interest" description="Disordered" evidence="1">
    <location>
        <begin position="439"/>
        <end position="471"/>
    </location>
</feature>
<name>A0A6A6E9I0_9PEZI</name>
<evidence type="ECO:0008006" key="5">
    <source>
        <dbReference type="Google" id="ProtNLM"/>
    </source>
</evidence>
<feature type="compositionally biased region" description="Polar residues" evidence="1">
    <location>
        <begin position="205"/>
        <end position="218"/>
    </location>
</feature>
<feature type="compositionally biased region" description="Low complexity" evidence="1">
    <location>
        <begin position="461"/>
        <end position="470"/>
    </location>
</feature>
<dbReference type="EMBL" id="ML994628">
    <property type="protein sequence ID" value="KAF2186800.1"/>
    <property type="molecule type" value="Genomic_DNA"/>
</dbReference>
<organism evidence="3 4">
    <name type="scientific">Zopfia rhizophila CBS 207.26</name>
    <dbReference type="NCBI Taxonomy" id="1314779"/>
    <lineage>
        <taxon>Eukaryota</taxon>
        <taxon>Fungi</taxon>
        <taxon>Dikarya</taxon>
        <taxon>Ascomycota</taxon>
        <taxon>Pezizomycotina</taxon>
        <taxon>Dothideomycetes</taxon>
        <taxon>Dothideomycetes incertae sedis</taxon>
        <taxon>Zopfiaceae</taxon>
        <taxon>Zopfia</taxon>
    </lineage>
</organism>
<dbReference type="OrthoDB" id="10259622at2759"/>
<keyword evidence="2" id="KW-0812">Transmembrane</keyword>
<evidence type="ECO:0000313" key="3">
    <source>
        <dbReference type="EMBL" id="KAF2186800.1"/>
    </source>
</evidence>
<dbReference type="Proteomes" id="UP000800200">
    <property type="component" value="Unassembled WGS sequence"/>
</dbReference>
<sequence length="1114" mass="122247">MSTNRLDFRGQQSSPKPLRRTTARVTKFPGAADFETEGQMSENAPPAYPDNREEQVPVYFNSTYVLPTTVYEKSHWENDAQMAARKAMAKRSSRSFAARASRTRSRKKEKLGRPMKPGITLDTSFTRHKGNVPRQVYPLENDLKSSGTLKKHGWFGLGRSSARGRGLGITRGTPQPESQREEEFTPKVTTYRLNAMLARGDDESSQAAHSFGTNNQANKDPKTADSLTPGSRTWLEISPSDRPIPIGISIPSDSVPDFSPYQTTRERSESDATLVTPSIVITPAAAMKSVWSPDTESDYTPGRSSSIYSRATFNIHSTTPDVPPVPALPSDVLKLTHAKASSELPHTENQGPSFHARNDTLDSAVTAFEEEDDNIKRKDRITSTGTVFEEDETPLRGRNMQPSMLSLDTAVVPTPRRSHGWWNVITTPFEFSRTNSVLTQNGRNSERTPDVPMVPQQFGMSPSSPSTPSTYIWSATDRSASVRDDSLLIPMSVQTAITSPPMSEVSQQPTSSHVKVDNSHLPSTRETSPAMSNGTPDHAKQTPSTSDRNMASPLSAMSASPILGTAAIGTVLMPREIQEQPRPININVEVQDRRPDANVHIVHTNSPPAVQSANTSPAPQMLRVATSSSSPNVLQKSPPQFAPPPTFAQNSSRFSNTQGSRSSSPVSLEPKDQKPHRKVNIMDWLSFGRRNRENKKKGKKKRRSRRCCCFWSCCCIIFLILLAIIIPVAIVLSRRHNNDSKSKDTPSQWLNLTGYPPIPTGVSTIAQPEVAEAQSGCVNPATVWSCAVPKEEQSSISPNKPDQPNFKLEIIFENDTISDPSKTRPIGRAANPVSAGSFIRSRFLNIRAAPSASPAPPSLDDQRFLGNTTDRNSAPFEGEDTPFFITFFDPKVSASSRLVRRAEKDDNFTSVIPAPSVNADGTAAPANLLPLPSAQPLRLYNRGKEDEHYGFYTYFDRSIFLKSLDRENFTQGGVPADKDGGSPIDAATMRCTWSQTRLLIQMWTRSQTTKPLLQGPSSNASSDKNFARPGSFPYPVTVTLDRHGGTSRNKMIYCYSIGKDGKLGTSKDDKKFIFEDRKFGGVLVNPSGGTLQDVKGTIDGGSGGCGCKWQNWLG</sequence>
<feature type="compositionally biased region" description="Polar residues" evidence="1">
    <location>
        <begin position="520"/>
        <end position="549"/>
    </location>
</feature>
<gene>
    <name evidence="3" type="ORF">K469DRAFT_705312</name>
</gene>
<feature type="region of interest" description="Disordered" evidence="1">
    <location>
        <begin position="604"/>
        <end position="684"/>
    </location>
</feature>
<feature type="transmembrane region" description="Helical" evidence="2">
    <location>
        <begin position="550"/>
        <end position="572"/>
    </location>
</feature>
<keyword evidence="2" id="KW-0472">Membrane</keyword>
<feature type="compositionally biased region" description="Low complexity" evidence="1">
    <location>
        <begin position="237"/>
        <end position="257"/>
    </location>
</feature>
<feature type="compositionally biased region" description="Polar residues" evidence="1">
    <location>
        <begin position="499"/>
        <end position="513"/>
    </location>
</feature>
<keyword evidence="2" id="KW-1133">Transmembrane helix</keyword>
<feature type="transmembrane region" description="Helical" evidence="2">
    <location>
        <begin position="709"/>
        <end position="732"/>
    </location>
</feature>